<comment type="caution">
    <text evidence="2">The sequence shown here is derived from an EMBL/GenBank/DDBJ whole genome shotgun (WGS) entry which is preliminary data.</text>
</comment>
<dbReference type="Proteomes" id="UP000820818">
    <property type="component" value="Linkage Group LG8"/>
</dbReference>
<feature type="compositionally biased region" description="Polar residues" evidence="1">
    <location>
        <begin position="147"/>
        <end position="158"/>
    </location>
</feature>
<feature type="region of interest" description="Disordered" evidence="1">
    <location>
        <begin position="193"/>
        <end position="225"/>
    </location>
</feature>
<feature type="compositionally biased region" description="Basic and acidic residues" evidence="1">
    <location>
        <begin position="922"/>
        <end position="933"/>
    </location>
</feature>
<feature type="region of interest" description="Disordered" evidence="1">
    <location>
        <begin position="55"/>
        <end position="75"/>
    </location>
</feature>
<organism evidence="2 3">
    <name type="scientific">Daphnia sinensis</name>
    <dbReference type="NCBI Taxonomy" id="1820382"/>
    <lineage>
        <taxon>Eukaryota</taxon>
        <taxon>Metazoa</taxon>
        <taxon>Ecdysozoa</taxon>
        <taxon>Arthropoda</taxon>
        <taxon>Crustacea</taxon>
        <taxon>Branchiopoda</taxon>
        <taxon>Diplostraca</taxon>
        <taxon>Cladocera</taxon>
        <taxon>Anomopoda</taxon>
        <taxon>Daphniidae</taxon>
        <taxon>Daphnia</taxon>
        <taxon>Daphnia similis group</taxon>
    </lineage>
</organism>
<accession>A0AAD5PQM4</accession>
<keyword evidence="3" id="KW-1185">Reference proteome</keyword>
<evidence type="ECO:0000313" key="3">
    <source>
        <dbReference type="Proteomes" id="UP000820818"/>
    </source>
</evidence>
<name>A0AAD5PQM4_9CRUS</name>
<dbReference type="EMBL" id="WJBH02000008">
    <property type="protein sequence ID" value="KAI9554218.1"/>
    <property type="molecule type" value="Genomic_DNA"/>
</dbReference>
<feature type="compositionally biased region" description="Basic residues" evidence="1">
    <location>
        <begin position="911"/>
        <end position="921"/>
    </location>
</feature>
<evidence type="ECO:0000313" key="2">
    <source>
        <dbReference type="EMBL" id="KAI9554218.1"/>
    </source>
</evidence>
<evidence type="ECO:0000256" key="1">
    <source>
        <dbReference type="SAM" id="MobiDB-lite"/>
    </source>
</evidence>
<feature type="region of interest" description="Disordered" evidence="1">
    <location>
        <begin position="905"/>
        <end position="963"/>
    </location>
</feature>
<feature type="region of interest" description="Disordered" evidence="1">
    <location>
        <begin position="29"/>
        <end position="48"/>
    </location>
</feature>
<protein>
    <submittedName>
        <fullName evidence="2">Uncharacterized protein</fullName>
    </submittedName>
</protein>
<gene>
    <name evidence="2" type="ORF">GHT06_019490</name>
</gene>
<sequence length="963" mass="108822">MGKSPNLKPKRTGKLAGKPLKVALSFTKKSPHKSAQEMENVGDKINNRISGIRSISPKSISKTPPLHSSTPKPTRNAIPIPVSFSSVPCKQKSGQQHVTKNLVIVLERIKIQDYVSAEAHIGKPFNQSVLTKRNQESKKASILLQDESVTVTPQQASKDNGKRETQVKGSDGSILTTIPSEALENFGLLNRQSRLSSPMRSPTKSDNSVIIETPPRTSTACSSVDDQSLTHDEVSSDNCEPPDYLGNVPSTTDLDVAEATVPILLQSSVLEQDIGRLTNVSGSSQADPLETAPQLPTIPTLGSTIEQEHVTSHCDYLYGLNERVYSKPDIFHLSELHFSNSDVRRIAPYSLKLHEENFFLYAAPVSKIGEKYCCLVFGVMDHYIVAYSGHFVVDKSHLYDPIKKVPVDDVKITDFNLCRQHLVLLNVANKKLFQMENYYPKARHPSYCETQLASSEMLMFSINQVQLKERVRSDIALEQLKAQIMVLPALKDADFTQTRAFPIPIQGSHQITSFISEPRTEQVFFETCLPINQNSLERILNHLKPVGDVKTNYDDLGSLQLRCATEAEFFTIYYAAYEEPGCTSFYRNVFLLGYVDKHYIVGVVADNRFFIMATKRLYSRICLPSPGMQPVKFHAEMLDMIHLPLWLPYKQSIAMLEARQIFRHSSKYQYEYQDIMQSLKISEFESPTSNLVNGTQLLTRHHHSSWLEKVLNMNFSWTFRNSPCEFPVHPSSSKNPLLLCESVTKLWLHQLMRNIHDIRDSSLNHLNPNEASLTDFFTITISSFISSFLPLFGMSNESNFQCLRLGPDGMPSAVCMASLPAHQIGFHIQQCHTQPLLWDNIPRKNFTFVPFTLVFAQHENSPLSDTCDFNRLAWTRSLVERWCKGSSLSYIDFLRTLDNSEGKQSVNVHTKAARGRPKKRGIGRDELAQERVPQKRKRKSNDSNHFSSKRVLRSSDSDSNMSD</sequence>
<dbReference type="AlphaFoldDB" id="A0AAD5PQM4"/>
<proteinExistence type="predicted"/>
<feature type="region of interest" description="Disordered" evidence="1">
    <location>
        <begin position="144"/>
        <end position="172"/>
    </location>
</feature>
<reference evidence="2 3" key="1">
    <citation type="submission" date="2022-05" db="EMBL/GenBank/DDBJ databases">
        <title>A multi-omics perspective on studying reproductive biology in Daphnia sinensis.</title>
        <authorList>
            <person name="Jia J."/>
        </authorList>
    </citation>
    <scope>NUCLEOTIDE SEQUENCE [LARGE SCALE GENOMIC DNA]</scope>
    <source>
        <strain evidence="2 3">WSL</strain>
    </source>
</reference>